<dbReference type="PANTHER" id="PTHR33143:SF74">
    <property type="entry name" value="VQ MOTIF-CONTAINING PROTEIN 18"/>
    <property type="match status" value="1"/>
</dbReference>
<keyword evidence="4" id="KW-1185">Reference proteome</keyword>
<evidence type="ECO:0000313" key="4">
    <source>
        <dbReference type="Proteomes" id="UP000516437"/>
    </source>
</evidence>
<dbReference type="OrthoDB" id="693437at2759"/>
<dbReference type="GO" id="GO:0005634">
    <property type="term" value="C:nucleus"/>
    <property type="evidence" value="ECO:0007669"/>
    <property type="project" value="TreeGrafter"/>
</dbReference>
<evidence type="ECO:0000313" key="3">
    <source>
        <dbReference type="EMBL" id="KAB1225298.1"/>
    </source>
</evidence>
<feature type="region of interest" description="Disordered" evidence="1">
    <location>
        <begin position="62"/>
        <end position="83"/>
    </location>
</feature>
<sequence length="144" mass="16453">MGEMVEPHSWKPSSASSELSMHRSSRVISKFKGKIRIVHIYAPEVIKTDAANFRELVQRLTGKPAEKKGKRNISKSPATSNELRMYRRPSMNMEMRHDLANLQNGVRTKEGEEEIWRNDILSGFSDGFSDLDGFIEELSELPVF</sequence>
<dbReference type="EMBL" id="RXIC02000019">
    <property type="protein sequence ID" value="KAB1225298.1"/>
    <property type="molecule type" value="Genomic_DNA"/>
</dbReference>
<proteinExistence type="predicted"/>
<dbReference type="Proteomes" id="UP000516437">
    <property type="component" value="Chromosome 1"/>
</dbReference>
<name>A0A6A1WNI6_9ROSI</name>
<dbReference type="PANTHER" id="PTHR33143">
    <property type="entry name" value="F16F4.1 PROTEIN-RELATED"/>
    <property type="match status" value="1"/>
</dbReference>
<accession>A0A6A1WNI6</accession>
<reference evidence="3 4" key="1">
    <citation type="journal article" date="2019" name="Plant Biotechnol. J.">
        <title>The red bayberry genome and genetic basis of sex determination.</title>
        <authorList>
            <person name="Jia H.M."/>
            <person name="Jia H.J."/>
            <person name="Cai Q.L."/>
            <person name="Wang Y."/>
            <person name="Zhao H.B."/>
            <person name="Yang W.F."/>
            <person name="Wang G.Y."/>
            <person name="Li Y.H."/>
            <person name="Zhan D.L."/>
            <person name="Shen Y.T."/>
            <person name="Niu Q.F."/>
            <person name="Chang L."/>
            <person name="Qiu J."/>
            <person name="Zhao L."/>
            <person name="Xie H.B."/>
            <person name="Fu W.Y."/>
            <person name="Jin J."/>
            <person name="Li X.W."/>
            <person name="Jiao Y."/>
            <person name="Zhou C.C."/>
            <person name="Tu T."/>
            <person name="Chai C.Y."/>
            <person name="Gao J.L."/>
            <person name="Fan L.J."/>
            <person name="van de Weg E."/>
            <person name="Wang J.Y."/>
            <person name="Gao Z.S."/>
        </authorList>
    </citation>
    <scope>NUCLEOTIDE SEQUENCE [LARGE SCALE GENOMIC DNA]</scope>
    <source>
        <tissue evidence="3">Leaves</tissue>
    </source>
</reference>
<dbReference type="InterPro" id="IPR008889">
    <property type="entry name" value="VQ"/>
</dbReference>
<dbReference type="Pfam" id="PF05678">
    <property type="entry name" value="VQ"/>
    <property type="match status" value="1"/>
</dbReference>
<dbReference type="InterPro" id="IPR039607">
    <property type="entry name" value="VQ_8/17/18/20/21/25"/>
</dbReference>
<protein>
    <recommendedName>
        <fullName evidence="2">VQ domain-containing protein</fullName>
    </recommendedName>
</protein>
<gene>
    <name evidence="3" type="ORF">CJ030_MR1G008999</name>
</gene>
<feature type="region of interest" description="Disordered" evidence="1">
    <location>
        <begin position="1"/>
        <end position="22"/>
    </location>
</feature>
<comment type="caution">
    <text evidence="3">The sequence shown here is derived from an EMBL/GenBank/DDBJ whole genome shotgun (WGS) entry which is preliminary data.</text>
</comment>
<dbReference type="AlphaFoldDB" id="A0A6A1WNI6"/>
<evidence type="ECO:0000256" key="1">
    <source>
        <dbReference type="SAM" id="MobiDB-lite"/>
    </source>
</evidence>
<organism evidence="3 4">
    <name type="scientific">Morella rubra</name>
    <name type="common">Chinese bayberry</name>
    <dbReference type="NCBI Taxonomy" id="262757"/>
    <lineage>
        <taxon>Eukaryota</taxon>
        <taxon>Viridiplantae</taxon>
        <taxon>Streptophyta</taxon>
        <taxon>Embryophyta</taxon>
        <taxon>Tracheophyta</taxon>
        <taxon>Spermatophyta</taxon>
        <taxon>Magnoliopsida</taxon>
        <taxon>eudicotyledons</taxon>
        <taxon>Gunneridae</taxon>
        <taxon>Pentapetalae</taxon>
        <taxon>rosids</taxon>
        <taxon>fabids</taxon>
        <taxon>Fagales</taxon>
        <taxon>Myricaceae</taxon>
        <taxon>Morella</taxon>
    </lineage>
</organism>
<evidence type="ECO:0000259" key="2">
    <source>
        <dbReference type="Pfam" id="PF05678"/>
    </source>
</evidence>
<feature type="domain" description="VQ" evidence="2">
    <location>
        <begin position="40"/>
        <end position="65"/>
    </location>
</feature>